<keyword evidence="3" id="KW-0813">Transport</keyword>
<dbReference type="AlphaFoldDB" id="A0A1H2T0T5"/>
<dbReference type="InterPro" id="IPR002781">
    <property type="entry name" value="TM_pro_TauE-like"/>
</dbReference>
<evidence type="ECO:0000313" key="10">
    <source>
        <dbReference type="Proteomes" id="UP000199118"/>
    </source>
</evidence>
<feature type="transmembrane region" description="Helical" evidence="8">
    <location>
        <begin position="83"/>
        <end position="102"/>
    </location>
</feature>
<feature type="transmembrane region" description="Helical" evidence="8">
    <location>
        <begin position="232"/>
        <end position="252"/>
    </location>
</feature>
<dbReference type="PANTHER" id="PTHR30269:SF37">
    <property type="entry name" value="MEMBRANE TRANSPORTER PROTEIN"/>
    <property type="match status" value="1"/>
</dbReference>
<keyword evidence="7 8" id="KW-0472">Membrane</keyword>
<protein>
    <recommendedName>
        <fullName evidence="8">Probable membrane transporter protein</fullName>
    </recommendedName>
</protein>
<feature type="transmembrane region" description="Helical" evidence="8">
    <location>
        <begin position="178"/>
        <end position="197"/>
    </location>
</feature>
<proteinExistence type="inferred from homology"/>
<dbReference type="InterPro" id="IPR052017">
    <property type="entry name" value="TSUP"/>
</dbReference>
<gene>
    <name evidence="9" type="ORF">SAMN05444336_101850</name>
</gene>
<comment type="similarity">
    <text evidence="2 8">Belongs to the 4-toluene sulfonate uptake permease (TSUP) (TC 2.A.102) family.</text>
</comment>
<dbReference type="RefSeq" id="WP_092679849.1">
    <property type="nucleotide sequence ID" value="NZ_FNMZ01000001.1"/>
</dbReference>
<evidence type="ECO:0000256" key="2">
    <source>
        <dbReference type="ARBA" id="ARBA00009142"/>
    </source>
</evidence>
<dbReference type="GO" id="GO:0005886">
    <property type="term" value="C:plasma membrane"/>
    <property type="evidence" value="ECO:0007669"/>
    <property type="project" value="UniProtKB-SubCell"/>
</dbReference>
<evidence type="ECO:0000313" key="9">
    <source>
        <dbReference type="EMBL" id="SDW37452.1"/>
    </source>
</evidence>
<evidence type="ECO:0000256" key="4">
    <source>
        <dbReference type="ARBA" id="ARBA00022475"/>
    </source>
</evidence>
<evidence type="ECO:0000256" key="6">
    <source>
        <dbReference type="ARBA" id="ARBA00022989"/>
    </source>
</evidence>
<accession>A0A1H2T0T5</accession>
<keyword evidence="6 8" id="KW-1133">Transmembrane helix</keyword>
<evidence type="ECO:0000256" key="8">
    <source>
        <dbReference type="RuleBase" id="RU363041"/>
    </source>
</evidence>
<reference evidence="9 10" key="1">
    <citation type="submission" date="2016-10" db="EMBL/GenBank/DDBJ databases">
        <authorList>
            <person name="de Groot N.N."/>
        </authorList>
    </citation>
    <scope>NUCLEOTIDE SEQUENCE [LARGE SCALE GENOMIC DNA]</scope>
    <source>
        <strain evidence="9 10">DSM 17890</strain>
    </source>
</reference>
<dbReference type="OrthoDB" id="9795324at2"/>
<organism evidence="9 10">
    <name type="scientific">Albimonas donghaensis</name>
    <dbReference type="NCBI Taxonomy" id="356660"/>
    <lineage>
        <taxon>Bacteria</taxon>
        <taxon>Pseudomonadati</taxon>
        <taxon>Pseudomonadota</taxon>
        <taxon>Alphaproteobacteria</taxon>
        <taxon>Rhodobacterales</taxon>
        <taxon>Paracoccaceae</taxon>
        <taxon>Albimonas</taxon>
    </lineage>
</organism>
<dbReference type="STRING" id="356660.SAMN05444336_101850"/>
<dbReference type="PANTHER" id="PTHR30269">
    <property type="entry name" value="TRANSMEMBRANE PROTEIN YFCA"/>
    <property type="match status" value="1"/>
</dbReference>
<keyword evidence="4 8" id="KW-1003">Cell membrane</keyword>
<dbReference type="Proteomes" id="UP000199118">
    <property type="component" value="Unassembled WGS sequence"/>
</dbReference>
<evidence type="ECO:0000256" key="1">
    <source>
        <dbReference type="ARBA" id="ARBA00004651"/>
    </source>
</evidence>
<sequence>MSWAWEALAAAVSRPGFPILAAACLTAGVVRGFSGFGVALVFMPVAAIFAPAGLALATLTVFNAFGTFSLLGESLRRCARREVAVMLGGVLIGTPVGVWLLATLPDLTLRWFVCLAALAAALALASGWRATGAAPRWIGAPVGAAAGLMGGIAGLSGVPVVLFYLGRSAEPAAMRANIVVLFAASSVVSAALLWRAGFFGTEAVALGLVLAPLFLCGVEVGKRLFPLAPETLFRRLAFGLIFFAALSGLPLWD</sequence>
<evidence type="ECO:0000256" key="3">
    <source>
        <dbReference type="ARBA" id="ARBA00022448"/>
    </source>
</evidence>
<evidence type="ECO:0000256" key="5">
    <source>
        <dbReference type="ARBA" id="ARBA00022692"/>
    </source>
</evidence>
<feature type="transmembrane region" description="Helical" evidence="8">
    <location>
        <begin position="109"/>
        <end position="130"/>
    </location>
</feature>
<dbReference type="Pfam" id="PF01925">
    <property type="entry name" value="TauE"/>
    <property type="match status" value="1"/>
</dbReference>
<evidence type="ECO:0000256" key="7">
    <source>
        <dbReference type="ARBA" id="ARBA00023136"/>
    </source>
</evidence>
<comment type="subcellular location">
    <subcellularLocation>
        <location evidence="1 8">Cell membrane</location>
        <topology evidence="1 8">Multi-pass membrane protein</topology>
    </subcellularLocation>
</comment>
<feature type="transmembrane region" description="Helical" evidence="8">
    <location>
        <begin position="20"/>
        <end position="42"/>
    </location>
</feature>
<feature type="transmembrane region" description="Helical" evidence="8">
    <location>
        <begin position="142"/>
        <end position="166"/>
    </location>
</feature>
<name>A0A1H2T0T5_9RHOB</name>
<feature type="transmembrane region" description="Helical" evidence="8">
    <location>
        <begin position="49"/>
        <end position="71"/>
    </location>
</feature>
<dbReference type="EMBL" id="FNMZ01000001">
    <property type="protein sequence ID" value="SDW37452.1"/>
    <property type="molecule type" value="Genomic_DNA"/>
</dbReference>
<keyword evidence="5 8" id="KW-0812">Transmembrane</keyword>
<feature type="transmembrane region" description="Helical" evidence="8">
    <location>
        <begin position="203"/>
        <end position="220"/>
    </location>
</feature>
<keyword evidence="10" id="KW-1185">Reference proteome</keyword>